<proteinExistence type="inferred from homology"/>
<evidence type="ECO:0000259" key="6">
    <source>
        <dbReference type="Pfam" id="PF25967"/>
    </source>
</evidence>
<dbReference type="GO" id="GO:0030313">
    <property type="term" value="C:cell envelope"/>
    <property type="evidence" value="ECO:0007669"/>
    <property type="project" value="UniProtKB-SubCell"/>
</dbReference>
<organism evidence="7 8">
    <name type="scientific">Paenacidovorax monticola</name>
    <dbReference type="NCBI Taxonomy" id="1926868"/>
    <lineage>
        <taxon>Bacteria</taxon>
        <taxon>Pseudomonadati</taxon>
        <taxon>Pseudomonadota</taxon>
        <taxon>Betaproteobacteria</taxon>
        <taxon>Burkholderiales</taxon>
        <taxon>Comamonadaceae</taxon>
        <taxon>Paenacidovorax</taxon>
    </lineage>
</organism>
<dbReference type="GO" id="GO:0046677">
    <property type="term" value="P:response to antibiotic"/>
    <property type="evidence" value="ECO:0007669"/>
    <property type="project" value="TreeGrafter"/>
</dbReference>
<dbReference type="InterPro" id="IPR058627">
    <property type="entry name" value="MdtA-like_C"/>
</dbReference>
<sequence>MLFAALLLAGCTDKAPTEAAVQPRDAVVTTVRAQSLPLAVELPGRLEAYRRAEVRARVSGIVTARTYDEGQEVRQGAVLFRIDPAPLRAARDAAAGALAQAQAALLAAADKRTRYETLVETDAVSRREHLQAVAEEQQTRAAVQSARAELARAELQLGYTTVTAPIQGRARRALVTEGALVGQDQATPLTSVEQIDPIYVNFSQPAADVEALGRAVQTGRASRLAREDVEVTLLRADGTPYPHKGKLLFADLAVDPATDTVAMRAVFPNPGHDLLPGAYVRIGLRHAVERSAILVPRDTVLRTADRAIVKVVGDDGKIRDVAVETRDMRGRDWQVTHGLQGGERVVTHNPAQFEEGAAVKAVEPAAASAAAPSAPKS</sequence>
<dbReference type="RefSeq" id="WP_187736830.1">
    <property type="nucleotide sequence ID" value="NZ_CP060790.1"/>
</dbReference>
<dbReference type="Proteomes" id="UP000516057">
    <property type="component" value="Chromosome"/>
</dbReference>
<comment type="subcellular location">
    <subcellularLocation>
        <location evidence="1">Cell envelope</location>
    </subcellularLocation>
</comment>
<dbReference type="NCBIfam" id="TIGR01730">
    <property type="entry name" value="RND_mfp"/>
    <property type="match status" value="1"/>
</dbReference>
<feature type="domain" description="Multidrug resistance protein MdtA-like alpha-helical hairpin" evidence="3">
    <location>
        <begin position="92"/>
        <end position="160"/>
    </location>
</feature>
<evidence type="ECO:0000313" key="8">
    <source>
        <dbReference type="Proteomes" id="UP000516057"/>
    </source>
</evidence>
<dbReference type="PANTHER" id="PTHR30158">
    <property type="entry name" value="ACRA/E-RELATED COMPONENT OF DRUG EFFLUX TRANSPORTER"/>
    <property type="match status" value="1"/>
</dbReference>
<dbReference type="Gene3D" id="2.40.420.20">
    <property type="match status" value="1"/>
</dbReference>
<reference evidence="7 8" key="1">
    <citation type="submission" date="2020-08" db="EMBL/GenBank/DDBJ databases">
        <title>Genome sequence of Acidovorax monticola KACC 19171T.</title>
        <authorList>
            <person name="Hyun D.-W."/>
            <person name="Bae J.-W."/>
        </authorList>
    </citation>
    <scope>NUCLEOTIDE SEQUENCE [LARGE SCALE GENOMIC DNA]</scope>
    <source>
        <strain evidence="7 8">KACC 19171</strain>
    </source>
</reference>
<dbReference type="EMBL" id="CP060790">
    <property type="protein sequence ID" value="QNP59849.1"/>
    <property type="molecule type" value="Genomic_DNA"/>
</dbReference>
<dbReference type="InterPro" id="IPR006143">
    <property type="entry name" value="RND_pump_MFP"/>
</dbReference>
<name>A0A7H0HH33_9BURK</name>
<dbReference type="Pfam" id="PF25917">
    <property type="entry name" value="BSH_RND"/>
    <property type="match status" value="1"/>
</dbReference>
<dbReference type="Pfam" id="PF25876">
    <property type="entry name" value="HH_MFP_RND"/>
    <property type="match status" value="1"/>
</dbReference>
<feature type="domain" description="Multidrug resistance protein MdtA-like beta-barrel" evidence="5">
    <location>
        <begin position="197"/>
        <end position="285"/>
    </location>
</feature>
<dbReference type="Gene3D" id="1.10.287.470">
    <property type="entry name" value="Helix hairpin bin"/>
    <property type="match status" value="1"/>
</dbReference>
<dbReference type="InterPro" id="IPR058624">
    <property type="entry name" value="MdtA-like_HH"/>
</dbReference>
<dbReference type="NCBIfam" id="NF007132">
    <property type="entry name" value="PRK09578.1"/>
    <property type="match status" value="1"/>
</dbReference>
<feature type="domain" description="Multidrug resistance protein MdtA-like barrel-sandwich hybrid" evidence="4">
    <location>
        <begin position="50"/>
        <end position="189"/>
    </location>
</feature>
<dbReference type="InterPro" id="IPR058625">
    <property type="entry name" value="MdtA-like_BSH"/>
</dbReference>
<dbReference type="InterPro" id="IPR058626">
    <property type="entry name" value="MdtA-like_b-barrel"/>
</dbReference>
<dbReference type="AlphaFoldDB" id="A0A7H0HH33"/>
<evidence type="ECO:0000259" key="3">
    <source>
        <dbReference type="Pfam" id="PF25876"/>
    </source>
</evidence>
<dbReference type="PANTHER" id="PTHR30158:SF24">
    <property type="entry name" value="HLYD FAMILY SECRETION PROTEIN"/>
    <property type="match status" value="1"/>
</dbReference>
<keyword evidence="8" id="KW-1185">Reference proteome</keyword>
<accession>A0A7H0HH33</accession>
<dbReference type="Gene3D" id="2.40.50.100">
    <property type="match status" value="1"/>
</dbReference>
<feature type="domain" description="Multidrug resistance protein MdtA-like C-terminal permuted SH3" evidence="6">
    <location>
        <begin position="292"/>
        <end position="348"/>
    </location>
</feature>
<evidence type="ECO:0000259" key="4">
    <source>
        <dbReference type="Pfam" id="PF25917"/>
    </source>
</evidence>
<comment type="similarity">
    <text evidence="2">Belongs to the membrane fusion protein (MFP) (TC 8.A.1) family.</text>
</comment>
<evidence type="ECO:0000256" key="1">
    <source>
        <dbReference type="ARBA" id="ARBA00004196"/>
    </source>
</evidence>
<dbReference type="SUPFAM" id="SSF111369">
    <property type="entry name" value="HlyD-like secretion proteins"/>
    <property type="match status" value="1"/>
</dbReference>
<protein>
    <submittedName>
        <fullName evidence="7">MexX/AxyX family multidrug efflux RND transporter periplasmic adaptor subunit</fullName>
    </submittedName>
</protein>
<evidence type="ECO:0000259" key="5">
    <source>
        <dbReference type="Pfam" id="PF25944"/>
    </source>
</evidence>
<dbReference type="KEGG" id="amon:H9L24_02360"/>
<dbReference type="Pfam" id="PF25944">
    <property type="entry name" value="Beta-barrel_RND"/>
    <property type="match status" value="1"/>
</dbReference>
<dbReference type="GO" id="GO:0022857">
    <property type="term" value="F:transmembrane transporter activity"/>
    <property type="evidence" value="ECO:0007669"/>
    <property type="project" value="InterPro"/>
</dbReference>
<dbReference type="Gene3D" id="2.40.30.170">
    <property type="match status" value="1"/>
</dbReference>
<gene>
    <name evidence="7" type="ORF">H9L24_02360</name>
</gene>
<dbReference type="Pfam" id="PF25967">
    <property type="entry name" value="RND-MFP_C"/>
    <property type="match status" value="1"/>
</dbReference>
<evidence type="ECO:0000256" key="2">
    <source>
        <dbReference type="ARBA" id="ARBA00009477"/>
    </source>
</evidence>
<evidence type="ECO:0000313" key="7">
    <source>
        <dbReference type="EMBL" id="QNP59849.1"/>
    </source>
</evidence>
<dbReference type="GO" id="GO:0005886">
    <property type="term" value="C:plasma membrane"/>
    <property type="evidence" value="ECO:0007669"/>
    <property type="project" value="TreeGrafter"/>
</dbReference>